<dbReference type="PANTHER" id="PTHR46696:SF1">
    <property type="entry name" value="CYTOCHROME P450 YJIB-RELATED"/>
    <property type="match status" value="1"/>
</dbReference>
<dbReference type="STRING" id="1334629.MFUL124B02_11160"/>
<keyword evidence="4 7" id="KW-0560">Oxidoreductase</keyword>
<dbReference type="FunFam" id="1.10.630.10:FF:000018">
    <property type="entry name" value="Cytochrome P450 monooxygenase"/>
    <property type="match status" value="1"/>
</dbReference>
<evidence type="ECO:0000313" key="11">
    <source>
        <dbReference type="Proteomes" id="UP000321514"/>
    </source>
</evidence>
<dbReference type="PRINTS" id="PR00359">
    <property type="entry name" value="BP450"/>
</dbReference>
<dbReference type="GO" id="GO:0004497">
    <property type="term" value="F:monooxygenase activity"/>
    <property type="evidence" value="ECO:0007669"/>
    <property type="project" value="UniProtKB-KW"/>
</dbReference>
<dbReference type="Proteomes" id="UP000321514">
    <property type="component" value="Unassembled WGS sequence"/>
</dbReference>
<dbReference type="Pfam" id="PF00067">
    <property type="entry name" value="p450"/>
    <property type="match status" value="1"/>
</dbReference>
<protein>
    <submittedName>
        <fullName evidence="8">Cytochrome P450</fullName>
    </submittedName>
</protein>
<keyword evidence="10" id="KW-1185">Reference proteome</keyword>
<comment type="similarity">
    <text evidence="1 7">Belongs to the cytochrome P450 family.</text>
</comment>
<evidence type="ECO:0000256" key="1">
    <source>
        <dbReference type="ARBA" id="ARBA00010617"/>
    </source>
</evidence>
<evidence type="ECO:0000256" key="5">
    <source>
        <dbReference type="ARBA" id="ARBA00023004"/>
    </source>
</evidence>
<evidence type="ECO:0000313" key="10">
    <source>
        <dbReference type="Proteomes" id="UP000183760"/>
    </source>
</evidence>
<evidence type="ECO:0000256" key="6">
    <source>
        <dbReference type="ARBA" id="ARBA00023033"/>
    </source>
</evidence>
<dbReference type="InterPro" id="IPR036396">
    <property type="entry name" value="Cyt_P450_sf"/>
</dbReference>
<accession>A0A511TCS8</accession>
<dbReference type="EMBL" id="BJXR01000052">
    <property type="protein sequence ID" value="GEN11989.1"/>
    <property type="molecule type" value="Genomic_DNA"/>
</dbReference>
<dbReference type="RefSeq" id="WP_074958507.1">
    <property type="nucleotide sequence ID" value="NZ_BJXR01000052.1"/>
</dbReference>
<keyword evidence="6 7" id="KW-0503">Monooxygenase</keyword>
<dbReference type="AlphaFoldDB" id="A0A511TCS8"/>
<sequence>MRTRLDCLSREFIENPHAHLAELRRQGPIVQVDPGGMWAVTRYDEAQHVLKSPQLFSSTGMRLAFQPEWLGRANPLAESLPFLDPPQHGRLRTLVLRDFTSAAIKRLEPRIRALARERIARLMEQRTVDYMEALAVPIPATVVCWLLGLDTALLKHFERWAHDIALIGGVHPEDTKQMEQCRRTLDEMERHVQGALDARRKTPGDDLMSDLLQASAGGQALTPQELMSFFFVLFTGGVETTTYLLGQSARMLCQHPELLLRLRQTPALIPRFVEETLRYEPSAVALLRTCLQDVTVADTALPKGSVVLVSLASAARDEKVFPDGDRFILERESAQHLSFGHGIHFCLGVMLARMEACIALEELLPHVGRMELRTERIDWTTSLVVRGPRTLPVELFPT</sequence>
<dbReference type="GO" id="GO:0005506">
    <property type="term" value="F:iron ion binding"/>
    <property type="evidence" value="ECO:0007669"/>
    <property type="project" value="InterPro"/>
</dbReference>
<gene>
    <name evidence="8" type="ORF">MFU01_70260</name>
    <name evidence="9" type="ORF">SAMN05443572_113281</name>
</gene>
<organism evidence="8 11">
    <name type="scientific">Myxococcus fulvus</name>
    <dbReference type="NCBI Taxonomy" id="33"/>
    <lineage>
        <taxon>Bacteria</taxon>
        <taxon>Pseudomonadati</taxon>
        <taxon>Myxococcota</taxon>
        <taxon>Myxococcia</taxon>
        <taxon>Myxococcales</taxon>
        <taxon>Cystobacterineae</taxon>
        <taxon>Myxococcaceae</taxon>
        <taxon>Myxococcus</taxon>
    </lineage>
</organism>
<dbReference type="PANTHER" id="PTHR46696">
    <property type="entry name" value="P450, PUTATIVE (EUROFUNG)-RELATED"/>
    <property type="match status" value="1"/>
</dbReference>
<dbReference type="InterPro" id="IPR017972">
    <property type="entry name" value="Cyt_P450_CS"/>
</dbReference>
<name>A0A511TCS8_MYXFU</name>
<evidence type="ECO:0000313" key="9">
    <source>
        <dbReference type="EMBL" id="SEU39028.1"/>
    </source>
</evidence>
<keyword evidence="2 7" id="KW-0349">Heme</keyword>
<dbReference type="EMBL" id="FOIB01000013">
    <property type="protein sequence ID" value="SEU39028.1"/>
    <property type="molecule type" value="Genomic_DNA"/>
</dbReference>
<evidence type="ECO:0000256" key="4">
    <source>
        <dbReference type="ARBA" id="ARBA00023002"/>
    </source>
</evidence>
<evidence type="ECO:0000313" key="8">
    <source>
        <dbReference type="EMBL" id="GEN11989.1"/>
    </source>
</evidence>
<dbReference type="InterPro" id="IPR001128">
    <property type="entry name" value="Cyt_P450"/>
</dbReference>
<dbReference type="CDD" id="cd11078">
    <property type="entry name" value="CYP130-like"/>
    <property type="match status" value="1"/>
</dbReference>
<dbReference type="PROSITE" id="PS00086">
    <property type="entry name" value="CYTOCHROME_P450"/>
    <property type="match status" value="1"/>
</dbReference>
<reference evidence="8 11" key="2">
    <citation type="submission" date="2019-07" db="EMBL/GenBank/DDBJ databases">
        <title>Whole genome shotgun sequence of Myxococcus fulvus NBRC 100333.</title>
        <authorList>
            <person name="Hosoyama A."/>
            <person name="Uohara A."/>
            <person name="Ohji S."/>
            <person name="Ichikawa N."/>
        </authorList>
    </citation>
    <scope>NUCLEOTIDE SEQUENCE [LARGE SCALE GENOMIC DNA]</scope>
    <source>
        <strain evidence="8 11">NBRC 100333</strain>
    </source>
</reference>
<dbReference type="SUPFAM" id="SSF48264">
    <property type="entry name" value="Cytochrome P450"/>
    <property type="match status" value="1"/>
</dbReference>
<proteinExistence type="inferred from homology"/>
<dbReference type="Gene3D" id="1.10.630.10">
    <property type="entry name" value="Cytochrome P450"/>
    <property type="match status" value="1"/>
</dbReference>
<dbReference type="InterPro" id="IPR002397">
    <property type="entry name" value="Cyt_P450_B"/>
</dbReference>
<evidence type="ECO:0000256" key="3">
    <source>
        <dbReference type="ARBA" id="ARBA00022723"/>
    </source>
</evidence>
<dbReference type="GO" id="GO:0016705">
    <property type="term" value="F:oxidoreductase activity, acting on paired donors, with incorporation or reduction of molecular oxygen"/>
    <property type="evidence" value="ECO:0007669"/>
    <property type="project" value="InterPro"/>
</dbReference>
<evidence type="ECO:0000256" key="7">
    <source>
        <dbReference type="RuleBase" id="RU000461"/>
    </source>
</evidence>
<keyword evidence="3 7" id="KW-0479">Metal-binding</keyword>
<dbReference type="GO" id="GO:0020037">
    <property type="term" value="F:heme binding"/>
    <property type="evidence" value="ECO:0007669"/>
    <property type="project" value="InterPro"/>
</dbReference>
<reference evidence="9 10" key="1">
    <citation type="submission" date="2016-10" db="EMBL/GenBank/DDBJ databases">
        <authorList>
            <person name="Varghese N."/>
            <person name="Submissions S."/>
        </authorList>
    </citation>
    <scope>NUCLEOTIDE SEQUENCE [LARGE SCALE GENOMIC DNA]</scope>
    <source>
        <strain evidence="9 10">DSM 16525</strain>
    </source>
</reference>
<evidence type="ECO:0000256" key="2">
    <source>
        <dbReference type="ARBA" id="ARBA00022617"/>
    </source>
</evidence>
<dbReference type="OrthoDB" id="4511384at2"/>
<comment type="caution">
    <text evidence="8">The sequence shown here is derived from an EMBL/GenBank/DDBJ whole genome shotgun (WGS) entry which is preliminary data.</text>
</comment>
<keyword evidence="5 7" id="KW-0408">Iron</keyword>
<dbReference type="Proteomes" id="UP000183760">
    <property type="component" value="Unassembled WGS sequence"/>
</dbReference>